<accession>W0DRL6</accession>
<dbReference type="HOGENOM" id="CLU_2235362_0_0_6"/>
<sequence length="105" mass="11996">MSLDAAGLEGPMWLYAYECVRQGVNPSGNSRFIEKHPFFGPIIAKKISFLRVESGFDSVSSVLRRRRVENRTTERLRADFDEDFGFEIVEIDDEDDGGEEEVAIY</sequence>
<evidence type="ECO:0000313" key="2">
    <source>
        <dbReference type="Proteomes" id="UP000005289"/>
    </source>
</evidence>
<dbReference type="KEGG" id="tti:THITH_03425"/>
<evidence type="ECO:0000313" key="1">
    <source>
        <dbReference type="EMBL" id="AHE99907.1"/>
    </source>
</evidence>
<organism evidence="1 2">
    <name type="scientific">Thioalkalivibrio paradoxus ARh 1</name>
    <dbReference type="NCBI Taxonomy" id="713585"/>
    <lineage>
        <taxon>Bacteria</taxon>
        <taxon>Pseudomonadati</taxon>
        <taxon>Pseudomonadota</taxon>
        <taxon>Gammaproteobacteria</taxon>
        <taxon>Chromatiales</taxon>
        <taxon>Ectothiorhodospiraceae</taxon>
        <taxon>Thioalkalivibrio</taxon>
    </lineage>
</organism>
<dbReference type="Proteomes" id="UP000005289">
    <property type="component" value="Chromosome"/>
</dbReference>
<proteinExistence type="predicted"/>
<dbReference type="EMBL" id="CP007029">
    <property type="protein sequence ID" value="AHE99907.1"/>
    <property type="molecule type" value="Genomic_DNA"/>
</dbReference>
<dbReference type="AlphaFoldDB" id="W0DRL6"/>
<gene>
    <name evidence="1" type="ORF">THITH_03425</name>
</gene>
<name>W0DRL6_9GAMM</name>
<reference evidence="1 2" key="1">
    <citation type="submission" date="2013-12" db="EMBL/GenBank/DDBJ databases">
        <authorList>
            <consortium name="DOE Joint Genome Institute"/>
            <person name="Muyzer G."/>
            <person name="Huntemann M."/>
            <person name="Han J."/>
            <person name="Chen A."/>
            <person name="Kyrpides N."/>
            <person name="Mavromatis K."/>
            <person name="Markowitz V."/>
            <person name="Palaniappan K."/>
            <person name="Ivanova N."/>
            <person name="Schaumberg A."/>
            <person name="Pati A."/>
            <person name="Liolios K."/>
            <person name="Nordberg H.P."/>
            <person name="Cantor M.N."/>
            <person name="Hua S.X."/>
            <person name="Woyke T."/>
        </authorList>
    </citation>
    <scope>NUCLEOTIDE SEQUENCE [LARGE SCALE GENOMIC DNA]</scope>
    <source>
        <strain evidence="1 2">ARh 1</strain>
    </source>
</reference>
<keyword evidence="2" id="KW-1185">Reference proteome</keyword>
<protein>
    <submittedName>
        <fullName evidence="1">Uncharacterized protein</fullName>
    </submittedName>
</protein>